<dbReference type="Pfam" id="PF07823">
    <property type="entry name" value="CPDase"/>
    <property type="match status" value="1"/>
</dbReference>
<organism evidence="2 3">
    <name type="scientific">Thermothelomyces thermophilus (strain ATCC 42464 / BCRC 31852 / DSM 1799)</name>
    <name type="common">Sporotrichum thermophile</name>
    <dbReference type="NCBI Taxonomy" id="573729"/>
    <lineage>
        <taxon>Eukaryota</taxon>
        <taxon>Fungi</taxon>
        <taxon>Dikarya</taxon>
        <taxon>Ascomycota</taxon>
        <taxon>Pezizomycotina</taxon>
        <taxon>Sordariomycetes</taxon>
        <taxon>Sordariomycetidae</taxon>
        <taxon>Sordariales</taxon>
        <taxon>Chaetomiaceae</taxon>
        <taxon>Thermothelomyces</taxon>
    </lineage>
</organism>
<dbReference type="Gene3D" id="3.90.1140.10">
    <property type="entry name" value="Cyclic phosphodiesterase"/>
    <property type="match status" value="1"/>
</dbReference>
<reference evidence="2 3" key="1">
    <citation type="journal article" date="2011" name="Nat. Biotechnol.">
        <title>Comparative genomic analysis of the thermophilic biomass-degrading fungi Myceliophthora thermophila and Thielavia terrestris.</title>
        <authorList>
            <person name="Berka R.M."/>
            <person name="Grigoriev I.V."/>
            <person name="Otillar R."/>
            <person name="Salamov A."/>
            <person name="Grimwood J."/>
            <person name="Reid I."/>
            <person name="Ishmael N."/>
            <person name="John T."/>
            <person name="Darmond C."/>
            <person name="Moisan M.-C."/>
            <person name="Henrissat B."/>
            <person name="Coutinho P.M."/>
            <person name="Lombard V."/>
            <person name="Natvig D.O."/>
            <person name="Lindquist E."/>
            <person name="Schmutz J."/>
            <person name="Lucas S."/>
            <person name="Harris P."/>
            <person name="Powlowski J."/>
            <person name="Bellemare A."/>
            <person name="Taylor D."/>
            <person name="Butler G."/>
            <person name="de Vries R.P."/>
            <person name="Allijn I.E."/>
            <person name="van den Brink J."/>
            <person name="Ushinsky S."/>
            <person name="Storms R."/>
            <person name="Powell A.J."/>
            <person name="Paulsen I.T."/>
            <person name="Elbourne L.D.H."/>
            <person name="Baker S.E."/>
            <person name="Magnuson J."/>
            <person name="LaBoissiere S."/>
            <person name="Clutterbuck A.J."/>
            <person name="Martinez D."/>
            <person name="Wogulis M."/>
            <person name="de Leon A.L."/>
            <person name="Rey M.W."/>
            <person name="Tsang A."/>
        </authorList>
    </citation>
    <scope>NUCLEOTIDE SEQUENCE [LARGE SCALE GENOMIC DNA]</scope>
    <source>
        <strain evidence="3">ATCC 42464 / BCRC 31852 / DSM 1799</strain>
    </source>
</reference>
<dbReference type="STRING" id="573729.G2QFB1"/>
<evidence type="ECO:0008006" key="4">
    <source>
        <dbReference type="Google" id="ProtNLM"/>
    </source>
</evidence>
<dbReference type="HOGENOM" id="CLU_108991_1_0_1"/>
<name>G2QFB1_THET4</name>
<dbReference type="GO" id="GO:0004113">
    <property type="term" value="F:2',3'-cyclic-nucleotide 3'-phosphodiesterase activity"/>
    <property type="evidence" value="ECO:0007669"/>
    <property type="project" value="TreeGrafter"/>
</dbReference>
<dbReference type="eggNOG" id="ENOG502S8HR">
    <property type="taxonomic scope" value="Eukaryota"/>
</dbReference>
<keyword evidence="3" id="KW-1185">Reference proteome</keyword>
<dbReference type="OrthoDB" id="514292at2759"/>
<dbReference type="VEuPathDB" id="FungiDB:MYCTH_2307154"/>
<dbReference type="PANTHER" id="PTHR28141">
    <property type="entry name" value="2',3'-CYCLIC-NUCLEOTIDE 3'-PHOSPHODIESTERASE"/>
    <property type="match status" value="1"/>
</dbReference>
<feature type="region of interest" description="Disordered" evidence="1">
    <location>
        <begin position="68"/>
        <end position="98"/>
    </location>
</feature>
<dbReference type="PANTHER" id="PTHR28141:SF1">
    <property type="entry name" value="2',3'-CYCLIC-NUCLEOTIDE 3'-PHOSPHODIESTERASE"/>
    <property type="match status" value="1"/>
</dbReference>
<sequence>MPGSSLWLLPPENHPLNPVLRTLITSTLPSAFPREAASSPRVVPHFFPAHVTLTSGISPDAYGDDPQGWLDRIPFPKKGRGGDDEEEEGNSGGSSSRAKVRFERVVSQDVFYRRCFIRVAFDGVKEIAGVARAAAVLGEGLEVDAEGNVKFGGETEKWLSWWREEFGPHLSLIYGNEPILDGALREITRVVQQAGIKLSDETENGAKEGDALDGWDGGVIWLVPTDKPISEWGKPIATRKI</sequence>
<dbReference type="AlphaFoldDB" id="G2QFB1"/>
<gene>
    <name evidence="2" type="ORF">MYCTH_2307154</name>
</gene>
<dbReference type="EMBL" id="CP003005">
    <property type="protein sequence ID" value="AEO59140.1"/>
    <property type="molecule type" value="Genomic_DNA"/>
</dbReference>
<proteinExistence type="predicted"/>
<dbReference type="OMA" id="WLDSIPW"/>
<dbReference type="GO" id="GO:0009187">
    <property type="term" value="P:cyclic nucleotide metabolic process"/>
    <property type="evidence" value="ECO:0007669"/>
    <property type="project" value="TreeGrafter"/>
</dbReference>
<dbReference type="RefSeq" id="XP_003664385.1">
    <property type="nucleotide sequence ID" value="XM_003664337.1"/>
</dbReference>
<dbReference type="InterPro" id="IPR012386">
    <property type="entry name" value="Cyclic-nucl_3Pdiesterase"/>
</dbReference>
<accession>G2QFB1</accession>
<protein>
    <recommendedName>
        <fullName evidence="4">2',3'-cyclic-nucleotide 3'-phosphodiesterase</fullName>
    </recommendedName>
</protein>
<evidence type="ECO:0000256" key="1">
    <source>
        <dbReference type="SAM" id="MobiDB-lite"/>
    </source>
</evidence>
<dbReference type="KEGG" id="mtm:MYCTH_2307154"/>
<dbReference type="Proteomes" id="UP000007322">
    <property type="component" value="Chromosome 4"/>
</dbReference>
<dbReference type="InParanoid" id="G2QFB1"/>
<evidence type="ECO:0000313" key="3">
    <source>
        <dbReference type="Proteomes" id="UP000007322"/>
    </source>
</evidence>
<evidence type="ECO:0000313" key="2">
    <source>
        <dbReference type="EMBL" id="AEO59140.1"/>
    </source>
</evidence>
<dbReference type="GeneID" id="11514250"/>